<reference evidence="1" key="1">
    <citation type="journal article" date="2021" name="Proc. Natl. Acad. Sci. U.S.A.">
        <title>A Catalog of Tens of Thousands of Viruses from Human Metagenomes Reveals Hidden Associations with Chronic Diseases.</title>
        <authorList>
            <person name="Tisza M.J."/>
            <person name="Buck C.B."/>
        </authorList>
    </citation>
    <scope>NUCLEOTIDE SEQUENCE</scope>
    <source>
        <strain evidence="1">CtlRg1</strain>
    </source>
</reference>
<proteinExistence type="predicted"/>
<protein>
    <submittedName>
        <fullName evidence="1">Uncharacterized protein</fullName>
    </submittedName>
</protein>
<evidence type="ECO:0000313" key="1">
    <source>
        <dbReference type="EMBL" id="DAD77806.1"/>
    </source>
</evidence>
<organism evidence="1">
    <name type="scientific">Myoviridae sp. ctlRg1</name>
    <dbReference type="NCBI Taxonomy" id="2826692"/>
    <lineage>
        <taxon>Viruses</taxon>
        <taxon>Duplodnaviria</taxon>
        <taxon>Heunggongvirae</taxon>
        <taxon>Uroviricota</taxon>
        <taxon>Caudoviricetes</taxon>
    </lineage>
</organism>
<dbReference type="EMBL" id="BK014834">
    <property type="protein sequence ID" value="DAD77806.1"/>
    <property type="molecule type" value="Genomic_DNA"/>
</dbReference>
<accession>A0A8S5M6G6</accession>
<name>A0A8S5M6G6_9CAUD</name>
<sequence length="48" mass="5415">MPKRHDEKSYVHANAAMPKRHDEKSYVHANAAIAICSNALFTLAQQCF</sequence>